<dbReference type="OrthoDB" id="6876592at2"/>
<dbReference type="Pfam" id="PF05137">
    <property type="entry name" value="PilN"/>
    <property type="match status" value="1"/>
</dbReference>
<accession>A0A2U1CTY6</accession>
<keyword evidence="2" id="KW-1133">Transmembrane helix</keyword>
<feature type="transmembrane region" description="Helical" evidence="2">
    <location>
        <begin position="21"/>
        <end position="44"/>
    </location>
</feature>
<evidence type="ECO:0000256" key="1">
    <source>
        <dbReference type="SAM" id="Coils"/>
    </source>
</evidence>
<dbReference type="RefSeq" id="WP_116919635.1">
    <property type="nucleotide sequence ID" value="NZ_QEKQ01000009.1"/>
</dbReference>
<sequence>MRQVVNLYTEALRPRQQRLTARTALITMVGAVVLLAGGSVWLHWERAAQQTELDALSRQVSAAEQRVARLEKAVEANRPDPSLKEAASRLASQIDRRQRLLERIDAMVGTGGSQFSPYMEAMARRMPDAVWLTGFRIALDPVRITMKGATQQPGKVPVYLDRLRHEPVFSGRTFERFLMQRPGETTEREAGPVHFRIASSREQTEDDDDG</sequence>
<comment type="caution">
    <text evidence="3">The sequence shown here is derived from an EMBL/GenBank/DDBJ whole genome shotgun (WGS) entry which is preliminary data.</text>
</comment>
<dbReference type="Proteomes" id="UP000245887">
    <property type="component" value="Unassembled WGS sequence"/>
</dbReference>
<gene>
    <name evidence="3" type="ORF">C8D92_10960</name>
</gene>
<proteinExistence type="predicted"/>
<evidence type="ECO:0000313" key="3">
    <source>
        <dbReference type="EMBL" id="PVY70308.1"/>
    </source>
</evidence>
<dbReference type="EMBL" id="QEKQ01000009">
    <property type="protein sequence ID" value="PVY70308.1"/>
    <property type="molecule type" value="Genomic_DNA"/>
</dbReference>
<name>A0A2U1CTY6_9GAMM</name>
<dbReference type="AlphaFoldDB" id="A0A2U1CTY6"/>
<organism evidence="3 4">
    <name type="scientific">Tamilnaduibacter salinus</name>
    <dbReference type="NCBI Taxonomy" id="1484056"/>
    <lineage>
        <taxon>Bacteria</taxon>
        <taxon>Pseudomonadati</taxon>
        <taxon>Pseudomonadota</taxon>
        <taxon>Gammaproteobacteria</taxon>
        <taxon>Pseudomonadales</taxon>
        <taxon>Marinobacteraceae</taxon>
        <taxon>Tamilnaduibacter</taxon>
    </lineage>
</organism>
<reference evidence="3 4" key="1">
    <citation type="submission" date="2018-04" db="EMBL/GenBank/DDBJ databases">
        <title>Genomic Encyclopedia of Type Strains, Phase IV (KMG-IV): sequencing the most valuable type-strain genomes for metagenomic binning, comparative biology and taxonomic classification.</title>
        <authorList>
            <person name="Goeker M."/>
        </authorList>
    </citation>
    <scope>NUCLEOTIDE SEQUENCE [LARGE SCALE GENOMIC DNA]</scope>
    <source>
        <strain evidence="3 4">DSM 28688</strain>
    </source>
</reference>
<evidence type="ECO:0000313" key="4">
    <source>
        <dbReference type="Proteomes" id="UP000245887"/>
    </source>
</evidence>
<feature type="coiled-coil region" evidence="1">
    <location>
        <begin position="46"/>
        <end position="103"/>
    </location>
</feature>
<evidence type="ECO:0000256" key="2">
    <source>
        <dbReference type="SAM" id="Phobius"/>
    </source>
</evidence>
<protein>
    <submittedName>
        <fullName evidence="3">Fimbrial assembly protein PilN</fullName>
    </submittedName>
</protein>
<dbReference type="InterPro" id="IPR007813">
    <property type="entry name" value="PilN"/>
</dbReference>
<keyword evidence="2" id="KW-0812">Transmembrane</keyword>
<keyword evidence="2" id="KW-0472">Membrane</keyword>
<keyword evidence="1" id="KW-0175">Coiled coil</keyword>